<organism evidence="1">
    <name type="scientific">uncultured Caudovirales phage</name>
    <dbReference type="NCBI Taxonomy" id="2100421"/>
    <lineage>
        <taxon>Viruses</taxon>
        <taxon>Duplodnaviria</taxon>
        <taxon>Heunggongvirae</taxon>
        <taxon>Uroviricota</taxon>
        <taxon>Caudoviricetes</taxon>
        <taxon>Peduoviridae</taxon>
        <taxon>Maltschvirus</taxon>
        <taxon>Maltschvirus maltsch</taxon>
    </lineage>
</organism>
<gene>
    <name evidence="1" type="ORF">UFOVP724_151</name>
</gene>
<name>A0A6J5NKE4_9CAUD</name>
<proteinExistence type="predicted"/>
<reference evidence="1" key="1">
    <citation type="submission" date="2020-04" db="EMBL/GenBank/DDBJ databases">
        <authorList>
            <person name="Chiriac C."/>
            <person name="Salcher M."/>
            <person name="Ghai R."/>
            <person name="Kavagutti S V."/>
        </authorList>
    </citation>
    <scope>NUCLEOTIDE SEQUENCE</scope>
</reference>
<sequence>MSNNSLLNNALQIPLFVDGERPSASKFNALFQHLNLKIAMLSTALGDPIGTGNIKYKGIYGNIFTVFGSREIVDLNSASISDSIGPQSFLNPMSYVNLDQDLKNVTLELPVETTEYCFENKVHSTSDFVFSSSIPLTKVNSLNELKDFAFNTIPYFFNHNNNTIYFKNKLSLSITVNYKTADWTKFSHFNSGFNVVPDPNVFLINNLDDEFKLRITELPITGQYSILLPKIKALPINATNTGIGTETDSTNPLNEYQIHIPRHIYDTYYNTNLNIPSNVITLKCLDTGEVFNKANYIIQSKTQIKVENLALDPDCLITMNFVLLFAGANNLTNSVADLNVKMGRHVHDGSYGEERVDIKDITGIFNKQDDIYKYYPSLNIALNHMPQYLHRNGWSLDCDTLNNDNTMQGDLVVEKKVIFTKPTEVNSDNPNKPFMQFANNFLDLKGGVGTEIFRISNFFIIQFFSSILQINSTVSSSITSPIVNLNTNNLNYDTTNNSNLIERYTDGVQETVVAKEARTIVNPDIVFQLSDTAQIAKEEFVEYSDSNKTVLSKFNSFYRNNSYPSNTANLLIESKNNLPPNIVNDKKRSGKLQAETTKTIYLNCIPTFAEQTIPSADSATLPKFLIPQGELTESTLFDADEIDESETTNNGAGYKLYNLRSETLNSIIQYGNKLRDKIKTIPGEVNNGYGYIITLGNVKFALIKREKFLSDFASQGYLNSDENLDGTKKTYKFNHGVNESLSILDSTNLGSRDHIMKYFYNGNPDRKRYEYDINTGNKEDALEYTSRPDLDKYDSFYEADLIYVPIRQNAQNKDYDQLTLDDLDSSIEFRYLELKELNTLNHPFSLSSGNAGYPLISYSSIANHDKEFPSFLTKISSIIRPTSTSWFKESFPLIRITNRKTNIVNIDHAHNVDVLNRIYNRFSPRDGNALLYNKTYGLNKFIRNQYGHLLYRTQILTAMVDIDHEYLTHDNEYVYDINIQSKILPIHYKDDPDGTYDAGYYEEQPTITLNTDTGSSLSLSNDYNRVFSTFNGLSYHAYEFFYDLKGQSSTTNRNEQLRMDALSTNNDSYERLHLNRVVYEGPAVKLIVKGVDHYVVKAKPMAMYPDSQGNLFNPAADDSATQIGDLGLKTYRLGFKDTTNILRDSQNDTKEYNGIFFYNYSSSGFFFNRAIPTNTVTSNLAVMTNSDLLADLQFTTESQINTGNDNNEALKAKRRIPSYASLNNSQDINTHTSHSWDDIVITNTSDLQIKVTVKEELVPIYQPLSTQIGNVDQNKIYNPYATNADGNQTDEIRDAYLDDLNNSSKNPSSVNLSPQGYKLVKVAYIETNNELLYKETDHRYRSSSEFNEYVPDSQNVAWQYREYLPHRHLFKDNRGQNKFGMMNSYIPQDTTEWTERKASYIGAQPWLLRRSKL</sequence>
<dbReference type="EMBL" id="LR796696">
    <property type="protein sequence ID" value="CAB4160330.1"/>
    <property type="molecule type" value="Genomic_DNA"/>
</dbReference>
<evidence type="ECO:0000313" key="1">
    <source>
        <dbReference type="EMBL" id="CAB4160330.1"/>
    </source>
</evidence>
<accession>A0A6J5NKE4</accession>
<protein>
    <submittedName>
        <fullName evidence="1">Uncharacterized protein</fullName>
    </submittedName>
</protein>